<feature type="domain" description="Glycosyl transferase family 28 C-terminal" evidence="1">
    <location>
        <begin position="20"/>
        <end position="167"/>
    </location>
</feature>
<dbReference type="Proteomes" id="UP000774000">
    <property type="component" value="Unassembled WGS sequence"/>
</dbReference>
<comment type="caution">
    <text evidence="2">The sequence shown here is derived from an EMBL/GenBank/DDBJ whole genome shotgun (WGS) entry which is preliminary data.</text>
</comment>
<reference evidence="2" key="1">
    <citation type="submission" date="2021-01" db="EMBL/GenBank/DDBJ databases">
        <title>Genomic Encyclopedia of Type Strains, Phase IV (KMG-IV): sequencing the most valuable type-strain genomes for metagenomic binning, comparative biology and taxonomic classification.</title>
        <authorList>
            <person name="Goeker M."/>
        </authorList>
    </citation>
    <scope>NUCLEOTIDE SEQUENCE</scope>
    <source>
        <strain evidence="2">DSM 23230</strain>
    </source>
</reference>
<accession>A0A938XSZ9</accession>
<dbReference type="PANTHER" id="PTHR21015">
    <property type="entry name" value="UDP-N-ACETYLGLUCOSAMINE--N-ACETYLMURAMYL-(PENTAPEPTIDE) PYROPHOSPHORYL-UNDECAPRENOL N-ACETYLGLUCOSAMINE TRANSFERASE 1"/>
    <property type="match status" value="1"/>
</dbReference>
<proteinExistence type="predicted"/>
<dbReference type="Pfam" id="PF04101">
    <property type="entry name" value="Glyco_tran_28_C"/>
    <property type="match status" value="1"/>
</dbReference>
<evidence type="ECO:0000259" key="1">
    <source>
        <dbReference type="Pfam" id="PF04101"/>
    </source>
</evidence>
<dbReference type="PANTHER" id="PTHR21015:SF22">
    <property type="entry name" value="GLYCOSYLTRANSFERASE"/>
    <property type="match status" value="1"/>
</dbReference>
<name>A0A938XSZ9_9FIRM</name>
<dbReference type="Gene3D" id="3.40.50.2000">
    <property type="entry name" value="Glycogen Phosphorylase B"/>
    <property type="match status" value="1"/>
</dbReference>
<gene>
    <name evidence="2" type="ORF">JOC47_002145</name>
</gene>
<keyword evidence="3" id="KW-1185">Reference proteome</keyword>
<dbReference type="InterPro" id="IPR007235">
    <property type="entry name" value="Glyco_trans_28_C"/>
</dbReference>
<dbReference type="EMBL" id="JAFBDQ010000011">
    <property type="protein sequence ID" value="MBM7557279.1"/>
    <property type="molecule type" value="Genomic_DNA"/>
</dbReference>
<sequence length="186" mass="20568">MREEFQGISRSNISNETNSILVTVGGSDKLNLTPKIIKSINQLNQELHLDVVICPSFKNIDKIIKIVQKVDLEIALYFNVNKMSELMLNNDLAISAGGSTLYELAATGTPTITLLQAENQVKVAEAMEEKGAIINLGFGHMISKSKLKDNIEKVINDFALRKEMSQQGQKIVDGQGAERVANYILY</sequence>
<dbReference type="AlphaFoldDB" id="A0A938XSZ9"/>
<dbReference type="SUPFAM" id="SSF53756">
    <property type="entry name" value="UDP-Glycosyltransferase/glycogen phosphorylase"/>
    <property type="match status" value="1"/>
</dbReference>
<protein>
    <submittedName>
        <fullName evidence="2">Spore coat polysaccharide biosynthesis predicted glycosyltransferase SpsG</fullName>
    </submittedName>
</protein>
<organism evidence="2 3">
    <name type="scientific">Halanaerobacter jeridensis</name>
    <dbReference type="NCBI Taxonomy" id="706427"/>
    <lineage>
        <taxon>Bacteria</taxon>
        <taxon>Bacillati</taxon>
        <taxon>Bacillota</taxon>
        <taxon>Clostridia</taxon>
        <taxon>Halanaerobiales</taxon>
        <taxon>Halobacteroidaceae</taxon>
        <taxon>Halanaerobacter</taxon>
    </lineage>
</organism>
<evidence type="ECO:0000313" key="3">
    <source>
        <dbReference type="Proteomes" id="UP000774000"/>
    </source>
</evidence>
<evidence type="ECO:0000313" key="2">
    <source>
        <dbReference type="EMBL" id="MBM7557279.1"/>
    </source>
</evidence>
<dbReference type="GO" id="GO:0016758">
    <property type="term" value="F:hexosyltransferase activity"/>
    <property type="evidence" value="ECO:0007669"/>
    <property type="project" value="InterPro"/>
</dbReference>